<organism evidence="2 3">
    <name type="scientific">Sphaerisporangium dianthi</name>
    <dbReference type="NCBI Taxonomy" id="1436120"/>
    <lineage>
        <taxon>Bacteria</taxon>
        <taxon>Bacillati</taxon>
        <taxon>Actinomycetota</taxon>
        <taxon>Actinomycetes</taxon>
        <taxon>Streptosporangiales</taxon>
        <taxon>Streptosporangiaceae</taxon>
        <taxon>Sphaerisporangium</taxon>
    </lineage>
</organism>
<dbReference type="EMBL" id="JBHSFP010000020">
    <property type="protein sequence ID" value="MFC4534164.1"/>
    <property type="molecule type" value="Genomic_DNA"/>
</dbReference>
<dbReference type="SUPFAM" id="SSF47336">
    <property type="entry name" value="ACP-like"/>
    <property type="match status" value="1"/>
</dbReference>
<name>A0ABV9CMB5_9ACTN</name>
<dbReference type="Pfam" id="PF00550">
    <property type="entry name" value="PP-binding"/>
    <property type="match status" value="1"/>
</dbReference>
<reference evidence="3" key="1">
    <citation type="journal article" date="2019" name="Int. J. Syst. Evol. Microbiol.">
        <title>The Global Catalogue of Microorganisms (GCM) 10K type strain sequencing project: providing services to taxonomists for standard genome sequencing and annotation.</title>
        <authorList>
            <consortium name="The Broad Institute Genomics Platform"/>
            <consortium name="The Broad Institute Genome Sequencing Center for Infectious Disease"/>
            <person name="Wu L."/>
            <person name="Ma J."/>
        </authorList>
    </citation>
    <scope>NUCLEOTIDE SEQUENCE [LARGE SCALE GENOMIC DNA]</scope>
    <source>
        <strain evidence="3">CGMCC 4.7132</strain>
    </source>
</reference>
<keyword evidence="3" id="KW-1185">Reference proteome</keyword>
<dbReference type="PROSITE" id="PS50075">
    <property type="entry name" value="CARRIER"/>
    <property type="match status" value="1"/>
</dbReference>
<accession>A0ABV9CMB5</accession>
<dbReference type="InterPro" id="IPR036736">
    <property type="entry name" value="ACP-like_sf"/>
</dbReference>
<sequence length="79" mass="8577">MNEDVIFAAVKRNVLEVLPDLEPGQVTMSGTLTDLGANSVDRADVVTMTMEDLGLAIPIAEFQEVHDIASLVDLLKRHS</sequence>
<dbReference type="InterPro" id="IPR009081">
    <property type="entry name" value="PP-bd_ACP"/>
</dbReference>
<evidence type="ECO:0000259" key="1">
    <source>
        <dbReference type="PROSITE" id="PS50075"/>
    </source>
</evidence>
<evidence type="ECO:0000313" key="3">
    <source>
        <dbReference type="Proteomes" id="UP001596004"/>
    </source>
</evidence>
<gene>
    <name evidence="2" type="ORF">ACFO60_25670</name>
</gene>
<comment type="caution">
    <text evidence="2">The sequence shown here is derived from an EMBL/GenBank/DDBJ whole genome shotgun (WGS) entry which is preliminary data.</text>
</comment>
<proteinExistence type="predicted"/>
<dbReference type="Proteomes" id="UP001596004">
    <property type="component" value="Unassembled WGS sequence"/>
</dbReference>
<dbReference type="Gene3D" id="1.10.1200.10">
    <property type="entry name" value="ACP-like"/>
    <property type="match status" value="1"/>
</dbReference>
<evidence type="ECO:0000313" key="2">
    <source>
        <dbReference type="EMBL" id="MFC4534164.1"/>
    </source>
</evidence>
<feature type="domain" description="Carrier" evidence="1">
    <location>
        <begin position="1"/>
        <end position="79"/>
    </location>
</feature>
<dbReference type="RefSeq" id="WP_380844321.1">
    <property type="nucleotide sequence ID" value="NZ_JBHSFP010000020.1"/>
</dbReference>
<protein>
    <submittedName>
        <fullName evidence="2">Acyl carrier protein</fullName>
    </submittedName>
</protein>
<dbReference type="NCBIfam" id="NF005502">
    <property type="entry name" value="PRK07117.1"/>
    <property type="match status" value="1"/>
</dbReference>